<evidence type="ECO:0000313" key="2">
    <source>
        <dbReference type="EMBL" id="CAD9320087.1"/>
    </source>
</evidence>
<feature type="compositionally biased region" description="Low complexity" evidence="1">
    <location>
        <begin position="76"/>
        <end position="85"/>
    </location>
</feature>
<reference evidence="2" key="1">
    <citation type="submission" date="2021-01" db="EMBL/GenBank/DDBJ databases">
        <authorList>
            <person name="Corre E."/>
            <person name="Pelletier E."/>
            <person name="Niang G."/>
            <person name="Scheremetjew M."/>
            <person name="Finn R."/>
            <person name="Kale V."/>
            <person name="Holt S."/>
            <person name="Cochrane G."/>
            <person name="Meng A."/>
            <person name="Brown T."/>
            <person name="Cohen L."/>
        </authorList>
    </citation>
    <scope>NUCLEOTIDE SEQUENCE</scope>
    <source>
        <strain evidence="2">Pop2</strain>
    </source>
</reference>
<organism evidence="2">
    <name type="scientific">Ditylum brightwellii</name>
    <dbReference type="NCBI Taxonomy" id="49249"/>
    <lineage>
        <taxon>Eukaryota</taxon>
        <taxon>Sar</taxon>
        <taxon>Stramenopiles</taxon>
        <taxon>Ochrophyta</taxon>
        <taxon>Bacillariophyta</taxon>
        <taxon>Mediophyceae</taxon>
        <taxon>Lithodesmiophycidae</taxon>
        <taxon>Lithodesmiales</taxon>
        <taxon>Lithodesmiaceae</taxon>
        <taxon>Ditylum</taxon>
    </lineage>
</organism>
<gene>
    <name evidence="2" type="ORF">DBRI1063_LOCUS5762</name>
</gene>
<dbReference type="EMBL" id="HBGN01008972">
    <property type="protein sequence ID" value="CAD9320087.1"/>
    <property type="molecule type" value="Transcribed_RNA"/>
</dbReference>
<name>A0A7S2E7R4_9STRA</name>
<sequence length="317" mass="35445">MAVEFFWSPWNAQIRFPFIWENEKKGWKNKISLAKNKVADDEKEERMSKYKEEDLSKYTYPMKKISTAIPSKKRSSFWGGSSSSGTLTEDSLPPRLLNLPPEEKEEEIVNDDGTDEKSPPSLSIEPSSRGDGTLLGKQKSSKSEVKIEEENERSGPTPQKTTIEGNNEGEDSVLDAESSVLSGDSIESIDSEEIPSEEEPGAKKDQQDLHGDDNEMKHIPIIEAHPETPNTDVDSLVEGAEITFSEENAHGKSSCEVEKGASEPTLDEFETIVEENKRITEDQQINEKSSNKKDDGNAKQENQSQNNASFLQLEFVE</sequence>
<feature type="compositionally biased region" description="Polar residues" evidence="1">
    <location>
        <begin position="299"/>
        <end position="310"/>
    </location>
</feature>
<evidence type="ECO:0000256" key="1">
    <source>
        <dbReference type="SAM" id="MobiDB-lite"/>
    </source>
</evidence>
<feature type="compositionally biased region" description="Basic and acidic residues" evidence="1">
    <location>
        <begin position="200"/>
        <end position="226"/>
    </location>
</feature>
<feature type="compositionally biased region" description="Polar residues" evidence="1">
    <location>
        <begin position="156"/>
        <end position="165"/>
    </location>
</feature>
<protein>
    <submittedName>
        <fullName evidence="2">Uncharacterized protein</fullName>
    </submittedName>
</protein>
<dbReference type="AlphaFoldDB" id="A0A7S2E7R4"/>
<feature type="region of interest" description="Disordered" evidence="1">
    <location>
        <begin position="70"/>
        <end position="317"/>
    </location>
</feature>
<proteinExistence type="predicted"/>
<feature type="compositionally biased region" description="Basic and acidic residues" evidence="1">
    <location>
        <begin position="289"/>
        <end position="298"/>
    </location>
</feature>
<feature type="compositionally biased region" description="Acidic residues" evidence="1">
    <location>
        <begin position="103"/>
        <end position="114"/>
    </location>
</feature>
<feature type="compositionally biased region" description="Acidic residues" evidence="1">
    <location>
        <begin position="187"/>
        <end position="199"/>
    </location>
</feature>
<accession>A0A7S2E7R4</accession>
<feature type="compositionally biased region" description="Basic and acidic residues" evidence="1">
    <location>
        <begin position="247"/>
        <end position="261"/>
    </location>
</feature>